<dbReference type="SUPFAM" id="SSF56219">
    <property type="entry name" value="DNase I-like"/>
    <property type="match status" value="1"/>
</dbReference>
<dbReference type="Proteomes" id="UP001209540">
    <property type="component" value="Unassembled WGS sequence"/>
</dbReference>
<keyword evidence="3" id="KW-1185">Reference proteome</keyword>
<gene>
    <name evidence="2" type="ORF">BDA99DRAFT_431867</name>
</gene>
<dbReference type="Gene3D" id="3.60.10.10">
    <property type="entry name" value="Endonuclease/exonuclease/phosphatase"/>
    <property type="match status" value="1"/>
</dbReference>
<dbReference type="Pfam" id="PF14529">
    <property type="entry name" value="Exo_endo_phos_2"/>
    <property type="match status" value="1"/>
</dbReference>
<dbReference type="GO" id="GO:0004519">
    <property type="term" value="F:endonuclease activity"/>
    <property type="evidence" value="ECO:0007669"/>
    <property type="project" value="UniProtKB-KW"/>
</dbReference>
<reference evidence="2" key="1">
    <citation type="journal article" date="2022" name="IScience">
        <title>Evolution of zygomycete secretomes and the origins of terrestrial fungal ecologies.</title>
        <authorList>
            <person name="Chang Y."/>
            <person name="Wang Y."/>
            <person name="Mondo S."/>
            <person name="Ahrendt S."/>
            <person name="Andreopoulos W."/>
            <person name="Barry K."/>
            <person name="Beard J."/>
            <person name="Benny G.L."/>
            <person name="Blankenship S."/>
            <person name="Bonito G."/>
            <person name="Cuomo C."/>
            <person name="Desiro A."/>
            <person name="Gervers K.A."/>
            <person name="Hundley H."/>
            <person name="Kuo A."/>
            <person name="LaButti K."/>
            <person name="Lang B.F."/>
            <person name="Lipzen A."/>
            <person name="O'Donnell K."/>
            <person name="Pangilinan J."/>
            <person name="Reynolds N."/>
            <person name="Sandor L."/>
            <person name="Smith M.E."/>
            <person name="Tsang A."/>
            <person name="Grigoriev I.V."/>
            <person name="Stajich J.E."/>
            <person name="Spatafora J.W."/>
        </authorList>
    </citation>
    <scope>NUCLEOTIDE SEQUENCE</scope>
    <source>
        <strain evidence="2">RSA 2281</strain>
    </source>
</reference>
<sequence>MNNKLTVTIFNATGISKYTINPILQYSNSSTLLFITETWLLPPNRFLTHWQQHHTYGQIRSHIYNNGKNGISVLINLNCQFPVTIIPDDNPQFAHYLLSCIIAGILYHCIYIPPSTTTTTAMAILQHLPTHLPTTHNTIYCGDFNAQLGSYIGDHRNDGRSTQLKQWITLNGLTLWNKELAYGQPTFYHYNGQSIIDLFISNQL</sequence>
<evidence type="ECO:0000313" key="2">
    <source>
        <dbReference type="EMBL" id="KAI9274766.1"/>
    </source>
</evidence>
<keyword evidence="2" id="KW-0255">Endonuclease</keyword>
<dbReference type="AlphaFoldDB" id="A0AAD5KSE0"/>
<protein>
    <submittedName>
        <fullName evidence="2">Endonuclease/exonuclease/phosphatase</fullName>
    </submittedName>
</protein>
<feature type="domain" description="Endonuclease/exonuclease/phosphatase" evidence="1">
    <location>
        <begin position="106"/>
        <end position="203"/>
    </location>
</feature>
<organism evidence="2 3">
    <name type="scientific">Phascolomyces articulosus</name>
    <dbReference type="NCBI Taxonomy" id="60185"/>
    <lineage>
        <taxon>Eukaryota</taxon>
        <taxon>Fungi</taxon>
        <taxon>Fungi incertae sedis</taxon>
        <taxon>Mucoromycota</taxon>
        <taxon>Mucoromycotina</taxon>
        <taxon>Mucoromycetes</taxon>
        <taxon>Mucorales</taxon>
        <taxon>Lichtheimiaceae</taxon>
        <taxon>Phascolomyces</taxon>
    </lineage>
</organism>
<proteinExistence type="predicted"/>
<keyword evidence="2" id="KW-0540">Nuclease</keyword>
<dbReference type="InterPro" id="IPR036691">
    <property type="entry name" value="Endo/exonu/phosph_ase_sf"/>
</dbReference>
<comment type="caution">
    <text evidence="2">The sequence shown here is derived from an EMBL/GenBank/DDBJ whole genome shotgun (WGS) entry which is preliminary data.</text>
</comment>
<accession>A0AAD5KSE0</accession>
<name>A0AAD5KSE0_9FUNG</name>
<reference evidence="2" key="2">
    <citation type="submission" date="2023-02" db="EMBL/GenBank/DDBJ databases">
        <authorList>
            <consortium name="DOE Joint Genome Institute"/>
            <person name="Mondo S.J."/>
            <person name="Chang Y."/>
            <person name="Wang Y."/>
            <person name="Ahrendt S."/>
            <person name="Andreopoulos W."/>
            <person name="Barry K."/>
            <person name="Beard J."/>
            <person name="Benny G.L."/>
            <person name="Blankenship S."/>
            <person name="Bonito G."/>
            <person name="Cuomo C."/>
            <person name="Desiro A."/>
            <person name="Gervers K.A."/>
            <person name="Hundley H."/>
            <person name="Kuo A."/>
            <person name="LaButti K."/>
            <person name="Lang B.F."/>
            <person name="Lipzen A."/>
            <person name="O'Donnell K."/>
            <person name="Pangilinan J."/>
            <person name="Reynolds N."/>
            <person name="Sandor L."/>
            <person name="Smith M.W."/>
            <person name="Tsang A."/>
            <person name="Grigoriev I.V."/>
            <person name="Stajich J.E."/>
            <person name="Spatafora J.W."/>
        </authorList>
    </citation>
    <scope>NUCLEOTIDE SEQUENCE</scope>
    <source>
        <strain evidence="2">RSA 2281</strain>
    </source>
</reference>
<dbReference type="EMBL" id="JAIXMP010000004">
    <property type="protein sequence ID" value="KAI9274766.1"/>
    <property type="molecule type" value="Genomic_DNA"/>
</dbReference>
<dbReference type="InterPro" id="IPR005135">
    <property type="entry name" value="Endo/exonuclease/phosphatase"/>
</dbReference>
<evidence type="ECO:0000259" key="1">
    <source>
        <dbReference type="Pfam" id="PF14529"/>
    </source>
</evidence>
<evidence type="ECO:0000313" key="3">
    <source>
        <dbReference type="Proteomes" id="UP001209540"/>
    </source>
</evidence>
<keyword evidence="2" id="KW-0378">Hydrolase</keyword>